<name>A0A9N9JJG8_9GLOM</name>
<reference evidence="1" key="1">
    <citation type="submission" date="2021-06" db="EMBL/GenBank/DDBJ databases">
        <authorList>
            <person name="Kallberg Y."/>
            <person name="Tangrot J."/>
            <person name="Rosling A."/>
        </authorList>
    </citation>
    <scope>NUCLEOTIDE SEQUENCE</scope>
    <source>
        <strain evidence="1">MA453B</strain>
    </source>
</reference>
<dbReference type="Proteomes" id="UP000789405">
    <property type="component" value="Unassembled WGS sequence"/>
</dbReference>
<evidence type="ECO:0000313" key="2">
    <source>
        <dbReference type="Proteomes" id="UP000789405"/>
    </source>
</evidence>
<dbReference type="EMBL" id="CAJVPY010023500">
    <property type="protein sequence ID" value="CAG8785145.1"/>
    <property type="molecule type" value="Genomic_DNA"/>
</dbReference>
<keyword evidence="2" id="KW-1185">Reference proteome</keyword>
<organism evidence="1 2">
    <name type="scientific">Dentiscutata erythropus</name>
    <dbReference type="NCBI Taxonomy" id="1348616"/>
    <lineage>
        <taxon>Eukaryota</taxon>
        <taxon>Fungi</taxon>
        <taxon>Fungi incertae sedis</taxon>
        <taxon>Mucoromycota</taxon>
        <taxon>Glomeromycotina</taxon>
        <taxon>Glomeromycetes</taxon>
        <taxon>Diversisporales</taxon>
        <taxon>Gigasporaceae</taxon>
        <taxon>Dentiscutata</taxon>
    </lineage>
</organism>
<evidence type="ECO:0000313" key="1">
    <source>
        <dbReference type="EMBL" id="CAG8785145.1"/>
    </source>
</evidence>
<gene>
    <name evidence="1" type="ORF">DERYTH_LOCUS20241</name>
</gene>
<dbReference type="AlphaFoldDB" id="A0A9N9JJG8"/>
<proteinExistence type="predicted"/>
<accession>A0A9N9JJG8</accession>
<sequence length="295" mass="35440">MNRLEKTQTLSFEYNVEHFGVISGEIFENKLFLYLKKHKLHPKKFTFYQFNGGKLLHKSTYEQNEKLSLRFGKIQIMYDENLKIAKDGTIENIDFYRIGNFNIIGDDGVDISCEWNGYPFYIQAKFRNLCINCKNKNNKSCSHNYYYDGMKEDILKFDKKLSEYKIPIFGMFIVNEFVDLPYSKIKQLNLKNQIQILQYSDALIDDINELGNTFLRKDHRFNNIKIKKNFYEELKISSVYWYFESYLNKIDNSDKFFYDNLKNFLSYFREAYPFLNQENNIDDILDKSFNKLNIV</sequence>
<dbReference type="OrthoDB" id="2404808at2759"/>
<comment type="caution">
    <text evidence="1">The sequence shown here is derived from an EMBL/GenBank/DDBJ whole genome shotgun (WGS) entry which is preliminary data.</text>
</comment>
<protein>
    <submittedName>
        <fullName evidence="1">13066_t:CDS:1</fullName>
    </submittedName>
</protein>